<dbReference type="AlphaFoldDB" id="A0A8H5AV32"/>
<organism evidence="2 3">
    <name type="scientific">Ephemerocybe angulata</name>
    <dbReference type="NCBI Taxonomy" id="980116"/>
    <lineage>
        <taxon>Eukaryota</taxon>
        <taxon>Fungi</taxon>
        <taxon>Dikarya</taxon>
        <taxon>Basidiomycota</taxon>
        <taxon>Agaricomycotina</taxon>
        <taxon>Agaricomycetes</taxon>
        <taxon>Agaricomycetidae</taxon>
        <taxon>Agaricales</taxon>
        <taxon>Agaricineae</taxon>
        <taxon>Psathyrellaceae</taxon>
        <taxon>Ephemerocybe</taxon>
    </lineage>
</organism>
<feature type="region of interest" description="Disordered" evidence="1">
    <location>
        <begin position="70"/>
        <end position="151"/>
    </location>
</feature>
<comment type="caution">
    <text evidence="2">The sequence shown here is derived from an EMBL/GenBank/DDBJ whole genome shotgun (WGS) entry which is preliminary data.</text>
</comment>
<dbReference type="Proteomes" id="UP000541558">
    <property type="component" value="Unassembled WGS sequence"/>
</dbReference>
<accession>A0A8H5AV32</accession>
<keyword evidence="3" id="KW-1185">Reference proteome</keyword>
<gene>
    <name evidence="2" type="ORF">D9611_009507</name>
</gene>
<protein>
    <submittedName>
        <fullName evidence="2">Uncharacterized protein</fullName>
    </submittedName>
</protein>
<evidence type="ECO:0000313" key="3">
    <source>
        <dbReference type="Proteomes" id="UP000541558"/>
    </source>
</evidence>
<proteinExistence type="predicted"/>
<name>A0A8H5AV32_9AGAR</name>
<feature type="compositionally biased region" description="Low complexity" evidence="1">
    <location>
        <begin position="83"/>
        <end position="96"/>
    </location>
</feature>
<reference evidence="2 3" key="1">
    <citation type="journal article" date="2020" name="ISME J.">
        <title>Uncovering the hidden diversity of litter-decomposition mechanisms in mushroom-forming fungi.</title>
        <authorList>
            <person name="Floudas D."/>
            <person name="Bentzer J."/>
            <person name="Ahren D."/>
            <person name="Johansson T."/>
            <person name="Persson P."/>
            <person name="Tunlid A."/>
        </authorList>
    </citation>
    <scope>NUCLEOTIDE SEQUENCE [LARGE SCALE GENOMIC DNA]</scope>
    <source>
        <strain evidence="2 3">CBS 175.51</strain>
    </source>
</reference>
<evidence type="ECO:0000313" key="2">
    <source>
        <dbReference type="EMBL" id="KAF5311567.1"/>
    </source>
</evidence>
<evidence type="ECO:0000256" key="1">
    <source>
        <dbReference type="SAM" id="MobiDB-lite"/>
    </source>
</evidence>
<dbReference type="EMBL" id="JAACJK010000225">
    <property type="protein sequence ID" value="KAF5311567.1"/>
    <property type="molecule type" value="Genomic_DNA"/>
</dbReference>
<sequence length="151" mass="16332">MAPSHPSPSAVVLNCVPLRRSCLVASVVKIDLSPPGKSCDRAQRARTYHPWSTSTALASIAPMVDLHHTRLHRARGQPPPHSPSSRLWSTSTSRVSITHRGQPPPHAPPSRLWSNSTAHVSITPHGQPPPHSPPSRLWSTSTAFAPIATRD</sequence>